<reference evidence="1 2" key="1">
    <citation type="journal article" date="2016" name="Fungal Biol.">
        <title>The genome of Xylona heveae provides a window into fungal endophytism.</title>
        <authorList>
            <person name="Gazis R."/>
            <person name="Kuo A."/>
            <person name="Riley R."/>
            <person name="LaButti K."/>
            <person name="Lipzen A."/>
            <person name="Lin J."/>
            <person name="Amirebrahimi M."/>
            <person name="Hesse C.N."/>
            <person name="Spatafora J.W."/>
            <person name="Henrissat B."/>
            <person name="Hainaut M."/>
            <person name="Grigoriev I.V."/>
            <person name="Hibbett D.S."/>
        </authorList>
    </citation>
    <scope>NUCLEOTIDE SEQUENCE [LARGE SCALE GENOMIC DNA]</scope>
    <source>
        <strain evidence="1 2">TC161</strain>
    </source>
</reference>
<sequence>MSSFGLLAQSEASGRIRLVAMDDVQFAAFSQQLSAIGTRDLAGCSVVAITSPYGAILAHIPPVPYATQDPYAGDRHVQEMMIRVQSLYTQHRSYFPAANTFVVCAVYEGEVALPDQKRIIETHVQQMGLTFRPVHYVTPRNPLNPGHGTVLVDAVNVSGQMPAVYIEDRPVPDHQQPSEWVWDEAYRRFRRYVNGQWEWAS</sequence>
<dbReference type="OMA" id="VQIMHSA"/>
<protein>
    <submittedName>
        <fullName evidence="1">Uncharacterized protein</fullName>
    </submittedName>
</protein>
<dbReference type="OrthoDB" id="5368615at2759"/>
<evidence type="ECO:0000313" key="1">
    <source>
        <dbReference type="EMBL" id="KZF20701.1"/>
    </source>
</evidence>
<keyword evidence="2" id="KW-1185">Reference proteome</keyword>
<name>A0A165F8J7_XYLHT</name>
<dbReference type="GeneID" id="28901386"/>
<accession>A0A165F8J7</accession>
<dbReference type="InParanoid" id="A0A165F8J7"/>
<dbReference type="AlphaFoldDB" id="A0A165F8J7"/>
<dbReference type="EMBL" id="KV407462">
    <property type="protein sequence ID" value="KZF20701.1"/>
    <property type="molecule type" value="Genomic_DNA"/>
</dbReference>
<dbReference type="RefSeq" id="XP_018186256.1">
    <property type="nucleotide sequence ID" value="XM_018336249.1"/>
</dbReference>
<dbReference type="Proteomes" id="UP000076632">
    <property type="component" value="Unassembled WGS sequence"/>
</dbReference>
<gene>
    <name evidence="1" type="ORF">L228DRAFT_284646</name>
</gene>
<organism evidence="1 2">
    <name type="scientific">Xylona heveae (strain CBS 132557 / TC161)</name>
    <dbReference type="NCBI Taxonomy" id="1328760"/>
    <lineage>
        <taxon>Eukaryota</taxon>
        <taxon>Fungi</taxon>
        <taxon>Dikarya</taxon>
        <taxon>Ascomycota</taxon>
        <taxon>Pezizomycotina</taxon>
        <taxon>Xylonomycetes</taxon>
        <taxon>Xylonales</taxon>
        <taxon>Xylonaceae</taxon>
        <taxon>Xylona</taxon>
    </lineage>
</organism>
<evidence type="ECO:0000313" key="2">
    <source>
        <dbReference type="Proteomes" id="UP000076632"/>
    </source>
</evidence>
<proteinExistence type="predicted"/>